<sequence>MALQAQYPSNFVLRREQERKEMESAPQVATGFLGQSAVLVTDGANGNAQKRSREAAGIPLAPPPQQQNHPVSLISLQAQPCSPALVNLAPQHQIHQPSLLTTCLGLASEDKQHHRSPKQFNLFSSSPASSSSCSSLFSSELAAQINHQNNEIEQFLLAKGEQLRRALAERRQRHYRALLSAAEKSAARRLREKEAEVEREARRRAELEDRLGRLRTESMAWQAKAMADQTTAAALHAQLQQAVAARPPPAAGGECGDPPTAEDAESAYVDPNRVEHEVACRTCRWRRASVVLLPCRHLCLCDACEAAAELCPVCACARAGSVGVFLS</sequence>
<name>A0A804IUV2_MUSAM</name>
<evidence type="ECO:0000313" key="9">
    <source>
        <dbReference type="Proteomes" id="UP000012960"/>
    </source>
</evidence>
<dbReference type="Pfam" id="PF13920">
    <property type="entry name" value="zf-C3HC4_3"/>
    <property type="match status" value="1"/>
</dbReference>
<keyword evidence="1" id="KW-0479">Metal-binding</keyword>
<evidence type="ECO:0000256" key="3">
    <source>
        <dbReference type="ARBA" id="ARBA00022833"/>
    </source>
</evidence>
<dbReference type="EnsemblPlants" id="Ma04_t28290.1">
    <property type="protein sequence ID" value="Ma04_p28290.1"/>
    <property type="gene ID" value="Ma04_g28290"/>
</dbReference>
<dbReference type="InterPro" id="IPR001841">
    <property type="entry name" value="Znf_RING"/>
</dbReference>
<evidence type="ECO:0000256" key="1">
    <source>
        <dbReference type="ARBA" id="ARBA00022723"/>
    </source>
</evidence>
<feature type="domain" description="RING-type" evidence="6">
    <location>
        <begin position="280"/>
        <end position="314"/>
    </location>
</feature>
<keyword evidence="9" id="KW-1185">Reference proteome</keyword>
<dbReference type="PROSITE" id="PS50089">
    <property type="entry name" value="ZF_RING_2"/>
    <property type="match status" value="1"/>
</dbReference>
<dbReference type="OMA" id="HEVACRT"/>
<dbReference type="EMBL" id="HG996469">
    <property type="protein sequence ID" value="CAG1843635.1"/>
    <property type="molecule type" value="Genomic_DNA"/>
</dbReference>
<dbReference type="PANTHER" id="PTHR42647">
    <property type="entry name" value="SBP (S-RIBONUCLEASE BINDING PROTEIN) FAMILY PROTEIN"/>
    <property type="match status" value="1"/>
</dbReference>
<proteinExistence type="predicted"/>
<reference evidence="7" key="1">
    <citation type="submission" date="2021-03" db="EMBL/GenBank/DDBJ databases">
        <authorList>
            <consortium name="Genoscope - CEA"/>
            <person name="William W."/>
        </authorList>
    </citation>
    <scope>NUCLEOTIDE SEQUENCE</scope>
    <source>
        <strain evidence="7">Doubled-haploid Pahang</strain>
    </source>
</reference>
<evidence type="ECO:0000259" key="6">
    <source>
        <dbReference type="PROSITE" id="PS50089"/>
    </source>
</evidence>
<evidence type="ECO:0000256" key="2">
    <source>
        <dbReference type="ARBA" id="ARBA00022771"/>
    </source>
</evidence>
<keyword evidence="2 4" id="KW-0863">Zinc-finger</keyword>
<dbReference type="InParanoid" id="A0A804IUV2"/>
<evidence type="ECO:0000313" key="8">
    <source>
        <dbReference type="EnsemblPlants" id="Ma04_p28290.1"/>
    </source>
</evidence>
<dbReference type="GO" id="GO:0004842">
    <property type="term" value="F:ubiquitin-protein transferase activity"/>
    <property type="evidence" value="ECO:0000318"/>
    <property type="project" value="GO_Central"/>
</dbReference>
<reference evidence="8" key="2">
    <citation type="submission" date="2021-05" db="UniProtKB">
        <authorList>
            <consortium name="EnsemblPlants"/>
        </authorList>
    </citation>
    <scope>IDENTIFICATION</scope>
    <source>
        <strain evidence="8">subsp. malaccensis</strain>
    </source>
</reference>
<dbReference type="FunCoup" id="A0A804IUV2">
    <property type="interactions" value="85"/>
</dbReference>
<evidence type="ECO:0000256" key="5">
    <source>
        <dbReference type="SAM" id="Coils"/>
    </source>
</evidence>
<gene>
    <name evidence="7" type="ORF">GSMUA_134300.1</name>
</gene>
<dbReference type="Proteomes" id="UP000012960">
    <property type="component" value="Unplaced"/>
</dbReference>
<dbReference type="InterPro" id="IPR013083">
    <property type="entry name" value="Znf_RING/FYVE/PHD"/>
</dbReference>
<protein>
    <submittedName>
        <fullName evidence="7">(wild Malaysian banana) hypothetical protein</fullName>
    </submittedName>
</protein>
<dbReference type="AlphaFoldDB" id="A0A804IUV2"/>
<evidence type="ECO:0000313" key="7">
    <source>
        <dbReference type="EMBL" id="CAG1843635.1"/>
    </source>
</evidence>
<dbReference type="PANTHER" id="PTHR42647:SF5">
    <property type="entry name" value="SBP (S-RIBONUCLEASE BINDING PROTEIN) FAMILY PROTEIN"/>
    <property type="match status" value="1"/>
</dbReference>
<dbReference type="CDD" id="cd16649">
    <property type="entry name" value="mRING-HC-C3HC5_CGRF1-like"/>
    <property type="match status" value="1"/>
</dbReference>
<keyword evidence="3" id="KW-0862">Zinc</keyword>
<feature type="coiled-coil region" evidence="5">
    <location>
        <begin position="183"/>
        <end position="224"/>
    </location>
</feature>
<organism evidence="8 9">
    <name type="scientific">Musa acuminata subsp. malaccensis</name>
    <name type="common">Wild banana</name>
    <name type="synonym">Musa malaccensis</name>
    <dbReference type="NCBI Taxonomy" id="214687"/>
    <lineage>
        <taxon>Eukaryota</taxon>
        <taxon>Viridiplantae</taxon>
        <taxon>Streptophyta</taxon>
        <taxon>Embryophyta</taxon>
        <taxon>Tracheophyta</taxon>
        <taxon>Spermatophyta</taxon>
        <taxon>Magnoliopsida</taxon>
        <taxon>Liliopsida</taxon>
        <taxon>Zingiberales</taxon>
        <taxon>Musaceae</taxon>
        <taxon>Musa</taxon>
    </lineage>
</organism>
<dbReference type="PIRSF" id="PIRSF036836">
    <property type="entry name" value="RNase_bind_SBP1"/>
    <property type="match status" value="1"/>
</dbReference>
<accession>A0A804IUV2</accession>
<dbReference type="Gene3D" id="3.30.40.10">
    <property type="entry name" value="Zinc/RING finger domain, C3HC4 (zinc finger)"/>
    <property type="match status" value="1"/>
</dbReference>
<keyword evidence="5" id="KW-0175">Coiled coil</keyword>
<dbReference type="GO" id="GO:0008270">
    <property type="term" value="F:zinc ion binding"/>
    <property type="evidence" value="ECO:0007669"/>
    <property type="project" value="UniProtKB-KW"/>
</dbReference>
<dbReference type="Gramene" id="Ma04_t28290.1">
    <property type="protein sequence ID" value="Ma04_p28290.1"/>
    <property type="gene ID" value="Ma04_g28290"/>
</dbReference>
<dbReference type="OrthoDB" id="1711136at2759"/>
<dbReference type="FunFam" id="3.30.40.10:FF:000239">
    <property type="entry name" value="probable BOI-related E3 ubiquitin-protein ligase 2"/>
    <property type="match status" value="1"/>
</dbReference>
<evidence type="ECO:0000256" key="4">
    <source>
        <dbReference type="PROSITE-ProRule" id="PRU00175"/>
    </source>
</evidence>